<dbReference type="EMBL" id="JAAAPU010000161">
    <property type="protein sequence ID" value="KAF4200996.1"/>
    <property type="molecule type" value="Genomic_DNA"/>
</dbReference>
<evidence type="ECO:0000256" key="5">
    <source>
        <dbReference type="SAM" id="MobiDB-lite"/>
    </source>
</evidence>
<feature type="region of interest" description="Disordered" evidence="5">
    <location>
        <begin position="548"/>
        <end position="605"/>
    </location>
</feature>
<evidence type="ECO:0000256" key="3">
    <source>
        <dbReference type="ARBA" id="ARBA00022989"/>
    </source>
</evidence>
<evidence type="ECO:0000256" key="2">
    <source>
        <dbReference type="ARBA" id="ARBA00022692"/>
    </source>
</evidence>
<evidence type="ECO:0000256" key="1">
    <source>
        <dbReference type="ARBA" id="ARBA00004370"/>
    </source>
</evidence>
<accession>A0AAN6BKU9</accession>
<sequence>MASNSSDQPSAPLETVPPSITLHVLCPSLPNRFTFDDLPLSTTVAGLKARLTESIPSRPAPSTQRLIWRGRALLDDAMTLESVLGPTDSTEYSMHLALPPPSTVGSARTSTLSASEPPAAGRLPDPFLNRAWSSALPALPTSTQSFRQRDSIPAGVPHEAEIGLALQRNIDQIRRQIRTAAQQPRSGSQGVATSTPSVDQAGAQQRTGVFQSGYPPARWSTRVHGPLGPSDLPQPRSWPAGHLPSTGTQATNLRAHLDVLQLQVNYAEDQLQLGIAPPAERIIRIRNQLCEMLDDLYSDPRAERNGNIEALLSRIFNVYTRADQLRIMQSRLQPSLLATNASANAEPARPPLYLLSSPGGYQALVASPGATNSIQASLASFHASQTPGFTPMQAPAQPAGFRANQEAVVLENVVRQAVLNQRAVNNGPVDLSSEPGTWLRVLYVTLAVVASLLSETSIPRQLFNMTVAPLQRHLEGLLNVAPDAADNNGAQAAANGTGMLNDNRASLPGQLRQGVRRLERSAALFVASLVPGVGERQIEVRNAAEAARNAQLVREEEERRRQQETANNDENIPILHTVPSTPDTLPTAPIRHPRLSPQDLRPGSQRLRSRYLRSSRAKVVFPPPKRTQPRRENKKVLRGTILRHRARQRPAHGNQRRRMRTDKQRLAGALIGALCRLQGRDLGVHVGDYACQRGGEAVMQLGDGLAAGRWDEVRVVR</sequence>
<dbReference type="InterPro" id="IPR000626">
    <property type="entry name" value="Ubiquitin-like_dom"/>
</dbReference>
<dbReference type="SUPFAM" id="SSF54236">
    <property type="entry name" value="Ubiquitin-like"/>
    <property type="match status" value="1"/>
</dbReference>
<evidence type="ECO:0000256" key="4">
    <source>
        <dbReference type="ARBA" id="ARBA00023136"/>
    </source>
</evidence>
<gene>
    <name evidence="7" type="ORF">CNMCM8927_002205</name>
</gene>
<dbReference type="Gene3D" id="3.10.20.90">
    <property type="entry name" value="Phosphatidylinositol 3-kinase Catalytic Subunit, Chain A, domain 1"/>
    <property type="match status" value="1"/>
</dbReference>
<feature type="region of interest" description="Disordered" evidence="5">
    <location>
        <begin position="101"/>
        <end position="121"/>
    </location>
</feature>
<organism evidence="7 8">
    <name type="scientific">Aspergillus lentulus</name>
    <dbReference type="NCBI Taxonomy" id="293939"/>
    <lineage>
        <taxon>Eukaryota</taxon>
        <taxon>Fungi</taxon>
        <taxon>Dikarya</taxon>
        <taxon>Ascomycota</taxon>
        <taxon>Pezizomycotina</taxon>
        <taxon>Eurotiomycetes</taxon>
        <taxon>Eurotiomycetidae</taxon>
        <taxon>Eurotiales</taxon>
        <taxon>Aspergillaceae</taxon>
        <taxon>Aspergillus</taxon>
        <taxon>Aspergillus subgen. Fumigati</taxon>
    </lineage>
</organism>
<name>A0AAN6BKU9_ASPLE</name>
<evidence type="ECO:0000313" key="8">
    <source>
        <dbReference type="Proteomes" id="UP000649114"/>
    </source>
</evidence>
<reference evidence="7" key="1">
    <citation type="journal article" date="2020" name="bioRxiv">
        <title>Genomic and phenotypic heterogeneity of clinical isolates of the human pathogens Aspergillus fumigatus, Aspergillus lentulus and Aspergillus fumigatiaffinis.</title>
        <authorList>
            <person name="dos Santos R.A.C."/>
            <person name="Steenwyk J.L."/>
            <person name="Rivero-Menendez O."/>
            <person name="Mead M.E."/>
            <person name="Silva L.P."/>
            <person name="Bastos R.W."/>
            <person name="Alastruey-Izquierdo A."/>
            <person name="Goldman G.H."/>
            <person name="Rokas A."/>
        </authorList>
    </citation>
    <scope>NUCLEOTIDE SEQUENCE</scope>
    <source>
        <strain evidence="7">CNM-CM8927</strain>
    </source>
</reference>
<dbReference type="GO" id="GO:0016020">
    <property type="term" value="C:membrane"/>
    <property type="evidence" value="ECO:0007669"/>
    <property type="project" value="UniProtKB-SubCell"/>
</dbReference>
<dbReference type="PROSITE" id="PS50053">
    <property type="entry name" value="UBIQUITIN_2"/>
    <property type="match status" value="1"/>
</dbReference>
<proteinExistence type="predicted"/>
<dbReference type="InterPro" id="IPR039751">
    <property type="entry name" value="HERPUD1/2"/>
</dbReference>
<evidence type="ECO:0000313" key="7">
    <source>
        <dbReference type="EMBL" id="KAF4200996.1"/>
    </source>
</evidence>
<keyword evidence="4" id="KW-0472">Membrane</keyword>
<dbReference type="GO" id="GO:0030968">
    <property type="term" value="P:endoplasmic reticulum unfolded protein response"/>
    <property type="evidence" value="ECO:0007669"/>
    <property type="project" value="TreeGrafter"/>
</dbReference>
<dbReference type="Proteomes" id="UP000649114">
    <property type="component" value="Unassembled WGS sequence"/>
</dbReference>
<feature type="region of interest" description="Disordered" evidence="5">
    <location>
        <begin position="179"/>
        <end position="203"/>
    </location>
</feature>
<feature type="compositionally biased region" description="Polar residues" evidence="5">
    <location>
        <begin position="186"/>
        <end position="203"/>
    </location>
</feature>
<feature type="compositionally biased region" description="Basic and acidic residues" evidence="5">
    <location>
        <begin position="553"/>
        <end position="563"/>
    </location>
</feature>
<feature type="domain" description="Ubiquitin-like" evidence="6">
    <location>
        <begin position="22"/>
        <end position="82"/>
    </location>
</feature>
<keyword evidence="2" id="KW-0812">Transmembrane</keyword>
<comment type="caution">
    <text evidence="7">The sequence shown here is derived from an EMBL/GenBank/DDBJ whole genome shotgun (WGS) entry which is preliminary data.</text>
</comment>
<dbReference type="InterPro" id="IPR029071">
    <property type="entry name" value="Ubiquitin-like_domsf"/>
</dbReference>
<reference evidence="7" key="2">
    <citation type="submission" date="2020-04" db="EMBL/GenBank/DDBJ databases">
        <authorList>
            <person name="Santos R.A.C."/>
            <person name="Steenwyk J.L."/>
            <person name="Rivero-Menendez O."/>
            <person name="Mead M.E."/>
            <person name="Silva L.P."/>
            <person name="Bastos R.W."/>
            <person name="Alastruey-Izquierdo A."/>
            <person name="Goldman G.H."/>
            <person name="Rokas A."/>
        </authorList>
    </citation>
    <scope>NUCLEOTIDE SEQUENCE</scope>
    <source>
        <strain evidence="7">CNM-CM8927</strain>
    </source>
</reference>
<dbReference type="PANTHER" id="PTHR12943">
    <property type="entry name" value="HOMOCYSTEINE-RESPONSIVE ENDOPLASMIC RETICULUM-RESIDENT UNIQUITIN-LIKE DOMAIN HERPUD PROTEIN FAMILY MEMBER"/>
    <property type="match status" value="1"/>
</dbReference>
<comment type="subcellular location">
    <subcellularLocation>
        <location evidence="1">Membrane</location>
    </subcellularLocation>
</comment>
<dbReference type="AlphaFoldDB" id="A0AAN6BKU9"/>
<keyword evidence="3" id="KW-1133">Transmembrane helix</keyword>
<dbReference type="PANTHER" id="PTHR12943:SF27">
    <property type="entry name" value="HOMOCYSTEINE-INDUCED ENDOPLASMIC RETICULUM PROTEIN, ISOFORM A"/>
    <property type="match status" value="1"/>
</dbReference>
<protein>
    <recommendedName>
        <fullName evidence="6">Ubiquitin-like domain-containing protein</fullName>
    </recommendedName>
</protein>
<feature type="compositionally biased region" description="Polar residues" evidence="5">
    <location>
        <begin position="103"/>
        <end position="114"/>
    </location>
</feature>
<evidence type="ECO:0000259" key="6">
    <source>
        <dbReference type="PROSITE" id="PS50053"/>
    </source>
</evidence>